<evidence type="ECO:0000313" key="5">
    <source>
        <dbReference type="EMBL" id="AEG98645.1"/>
    </source>
</evidence>
<dbReference type="InterPro" id="IPR036390">
    <property type="entry name" value="WH_DNA-bd_sf"/>
</dbReference>
<gene>
    <name evidence="5" type="ordered locus">EAE_18690</name>
</gene>
<dbReference type="InterPro" id="IPR050313">
    <property type="entry name" value="Carb_Metab_HTH_regulators"/>
</dbReference>
<sequence length="257" mass="28291">MLPLERQEKILEIIKDKGVVSVVELVEALGVSHMTIRRDIQRLEQLNVLASVSGGVALPQRTRLLNEPSHRDKTLMFPQEKEAIGLAALKHIPANSTVYLDAGTTTLALAENLVERQDLLIITNDFAIANLMIERGQCELIHTGGRLCRENQSTVGHLTAKMLENLFIDVAFISASSWNLRGLSTPNENKAIVKQTVAKVSEKCILLSDSSKYGKMANYLILPLSELDVIISDDRLSGSVVNQLNALNVDVELATTR</sequence>
<dbReference type="GO" id="GO:0003700">
    <property type="term" value="F:DNA-binding transcription factor activity"/>
    <property type="evidence" value="ECO:0007669"/>
    <property type="project" value="InterPro"/>
</dbReference>
<dbReference type="SMART" id="SM00420">
    <property type="entry name" value="HTH_DEOR"/>
    <property type="match status" value="1"/>
</dbReference>
<dbReference type="PATRIC" id="fig|1028307.3.peg.3735"/>
<dbReference type="SUPFAM" id="SSF46785">
    <property type="entry name" value="Winged helix' DNA-binding domain"/>
    <property type="match status" value="1"/>
</dbReference>
<dbReference type="KEGG" id="eae:EAE_18690"/>
<dbReference type="RefSeq" id="WP_015705335.1">
    <property type="nucleotide sequence ID" value="NC_015663.1"/>
</dbReference>
<dbReference type="GeneID" id="93311922"/>
<evidence type="ECO:0000256" key="1">
    <source>
        <dbReference type="ARBA" id="ARBA00023015"/>
    </source>
</evidence>
<dbReference type="PROSITE" id="PS51000">
    <property type="entry name" value="HTH_DEOR_2"/>
    <property type="match status" value="1"/>
</dbReference>
<dbReference type="EMBL" id="CP002824">
    <property type="protein sequence ID" value="AEG98645.1"/>
    <property type="molecule type" value="Genomic_DNA"/>
</dbReference>
<dbReference type="GO" id="GO:0003677">
    <property type="term" value="F:DNA binding"/>
    <property type="evidence" value="ECO:0007669"/>
    <property type="project" value="UniProtKB-KW"/>
</dbReference>
<feature type="domain" description="HTH deoR-type" evidence="4">
    <location>
        <begin position="3"/>
        <end position="58"/>
    </location>
</feature>
<dbReference type="Proteomes" id="UP000008881">
    <property type="component" value="Chromosome"/>
</dbReference>
<organism evidence="5 6">
    <name type="scientific">Klebsiella aerogenes (strain ATCC 13048 / DSM 30053 / CCUG 1429 / JCM 1235 / KCTC 2190 / NBRC 13534 / NCIMB 10102 / NCTC 10006 / CDC 819-56)</name>
    <name type="common">Enterobacter aerogenes</name>
    <dbReference type="NCBI Taxonomy" id="1028307"/>
    <lineage>
        <taxon>Bacteria</taxon>
        <taxon>Pseudomonadati</taxon>
        <taxon>Pseudomonadota</taxon>
        <taxon>Gammaproteobacteria</taxon>
        <taxon>Enterobacterales</taxon>
        <taxon>Enterobacteriaceae</taxon>
        <taxon>Klebsiella/Raoultella group</taxon>
        <taxon>Klebsiella</taxon>
    </lineage>
</organism>
<dbReference type="SMART" id="SM01134">
    <property type="entry name" value="DeoRC"/>
    <property type="match status" value="1"/>
</dbReference>
<dbReference type="InterPro" id="IPR014036">
    <property type="entry name" value="DeoR-like_C"/>
</dbReference>
<evidence type="ECO:0000313" key="6">
    <source>
        <dbReference type="Proteomes" id="UP000008881"/>
    </source>
</evidence>
<dbReference type="Pfam" id="PF08220">
    <property type="entry name" value="HTH_DeoR"/>
    <property type="match status" value="1"/>
</dbReference>
<dbReference type="OrthoDB" id="5685843at2"/>
<evidence type="ECO:0000256" key="3">
    <source>
        <dbReference type="ARBA" id="ARBA00023163"/>
    </source>
</evidence>
<dbReference type="InterPro" id="IPR037171">
    <property type="entry name" value="NagB/RpiA_transferase-like"/>
</dbReference>
<accession>A0A0H3FSJ2</accession>
<protein>
    <submittedName>
        <fullName evidence="5">Transcriptional regulator, DeoR family protein</fullName>
    </submittedName>
</protein>
<dbReference type="Gene3D" id="3.40.50.1360">
    <property type="match status" value="1"/>
</dbReference>
<proteinExistence type="predicted"/>
<dbReference type="PANTHER" id="PTHR30363:SF58">
    <property type="entry name" value="REGULATORY PROTEIN, DEOR FAMILY"/>
    <property type="match status" value="1"/>
</dbReference>
<dbReference type="PROSITE" id="PS00894">
    <property type="entry name" value="HTH_DEOR_1"/>
    <property type="match status" value="1"/>
</dbReference>
<dbReference type="HOGENOM" id="CLU_060699_3_0_6"/>
<evidence type="ECO:0000259" key="4">
    <source>
        <dbReference type="PROSITE" id="PS51000"/>
    </source>
</evidence>
<name>A0A0H3FSJ2_KLEAK</name>
<dbReference type="SUPFAM" id="SSF100950">
    <property type="entry name" value="NagB/RpiA/CoA transferase-like"/>
    <property type="match status" value="1"/>
</dbReference>
<dbReference type="PANTHER" id="PTHR30363">
    <property type="entry name" value="HTH-TYPE TRANSCRIPTIONAL REGULATOR SRLR-RELATED"/>
    <property type="match status" value="1"/>
</dbReference>
<dbReference type="Pfam" id="PF00455">
    <property type="entry name" value="DeoRC"/>
    <property type="match status" value="1"/>
</dbReference>
<keyword evidence="2" id="KW-0238">DNA-binding</keyword>
<dbReference type="PRINTS" id="PR00037">
    <property type="entry name" value="HTHLACR"/>
</dbReference>
<dbReference type="InterPro" id="IPR036388">
    <property type="entry name" value="WH-like_DNA-bd_sf"/>
</dbReference>
<dbReference type="Gene3D" id="1.10.10.10">
    <property type="entry name" value="Winged helix-like DNA-binding domain superfamily/Winged helix DNA-binding domain"/>
    <property type="match status" value="1"/>
</dbReference>
<dbReference type="eggNOG" id="COG1349">
    <property type="taxonomic scope" value="Bacteria"/>
</dbReference>
<dbReference type="InterPro" id="IPR018356">
    <property type="entry name" value="Tscrpt_reg_HTH_DeoR_CS"/>
</dbReference>
<reference evidence="5 6" key="1">
    <citation type="journal article" date="2012" name="J. Bacteriol.">
        <title>Complete genome sequence of Enterobacter aerogenes KCTC 2190.</title>
        <authorList>
            <person name="Shin S.H."/>
            <person name="Kim S."/>
            <person name="Kim J.Y."/>
            <person name="Lee S."/>
            <person name="Um Y."/>
            <person name="Oh M.K."/>
            <person name="Kim Y.R."/>
            <person name="Lee J."/>
            <person name="Yang K.S."/>
        </authorList>
    </citation>
    <scope>NUCLEOTIDE SEQUENCE [LARGE SCALE GENOMIC DNA]</scope>
    <source>
        <strain evidence="5 6">KCTC 2190</strain>
    </source>
</reference>
<evidence type="ECO:0000256" key="2">
    <source>
        <dbReference type="ARBA" id="ARBA00023125"/>
    </source>
</evidence>
<keyword evidence="3" id="KW-0804">Transcription</keyword>
<dbReference type="AlphaFoldDB" id="A0A0H3FSJ2"/>
<keyword evidence="6" id="KW-1185">Reference proteome</keyword>
<keyword evidence="1" id="KW-0805">Transcription regulation</keyword>
<dbReference type="InterPro" id="IPR001034">
    <property type="entry name" value="DeoR_HTH"/>
</dbReference>